<dbReference type="RefSeq" id="WP_160362862.1">
    <property type="nucleotide sequence ID" value="NZ_JACEIB010000026.1"/>
</dbReference>
<reference evidence="1 2" key="1">
    <citation type="submission" date="2020-07" db="EMBL/GenBank/DDBJ databases">
        <authorList>
            <person name="Sun Q."/>
        </authorList>
    </citation>
    <scope>NUCLEOTIDE SEQUENCE [LARGE SCALE GENOMIC DNA]</scope>
    <source>
        <strain evidence="1 2">CGMCC 1.13654</strain>
    </source>
</reference>
<dbReference type="Proteomes" id="UP000570166">
    <property type="component" value="Unassembled WGS sequence"/>
</dbReference>
<dbReference type="Gene3D" id="3.60.15.10">
    <property type="entry name" value="Ribonuclease Z/Hydroxyacylglutathione hydrolase-like"/>
    <property type="match status" value="1"/>
</dbReference>
<dbReference type="PANTHER" id="PTHR30619">
    <property type="entry name" value="DNA INTERNALIZATION/COMPETENCE PROTEIN COMEC/REC2"/>
    <property type="match status" value="1"/>
</dbReference>
<keyword evidence="1" id="KW-0378">Hydrolase</keyword>
<sequence length="366" mass="39662">MVMSGFGYEVDFLPVGTGSKSGDAIAMRIGVPGGAANTIVIDGGNLDSGDALVEHILANFGTTRYISDVVSTHPDGDHVSGLRRILDEFYVGTLWIHQPWLHAAELVDAFKHNWSIGGLEAHLKECFAVPYELCQKAEAMGAKVIEPFQGQVINGMQVLAPSYGRYLDLVPQMSRTPAARALESFEAQARGIFQSVRDAVMSVFETWHHETLGTPRSSDTSPTNETSVILFGDFGDRRILLTGDAGVGAWEDAINFAAASGFPLFQPNLVQIPHHGSRRNVSPAILDHVLGPRLHVEGATNGCWALASAAPGDTNHPRRVVLNAFKRRGYTCATTKAGGVNFRHLYPMRFGMSSMPGEPFFDVVED</sequence>
<dbReference type="InterPro" id="IPR036866">
    <property type="entry name" value="RibonucZ/Hydroxyglut_hydro"/>
</dbReference>
<proteinExistence type="predicted"/>
<dbReference type="EMBL" id="JACEIB010000026">
    <property type="protein sequence ID" value="MBA2935650.1"/>
    <property type="molecule type" value="Genomic_DNA"/>
</dbReference>
<dbReference type="GO" id="GO:0016787">
    <property type="term" value="F:hydrolase activity"/>
    <property type="evidence" value="ECO:0007669"/>
    <property type="project" value="UniProtKB-KW"/>
</dbReference>
<evidence type="ECO:0000313" key="2">
    <source>
        <dbReference type="Proteomes" id="UP000570166"/>
    </source>
</evidence>
<dbReference type="InterPro" id="IPR052159">
    <property type="entry name" value="Competence_DNA_uptake"/>
</dbReference>
<comment type="caution">
    <text evidence="1">The sequence shown here is derived from an EMBL/GenBank/DDBJ whole genome shotgun (WGS) entry which is preliminary data.</text>
</comment>
<name>A0A838L9S7_9SPHN</name>
<protein>
    <submittedName>
        <fullName evidence="1">MBL fold metallo-hydrolase</fullName>
    </submittedName>
</protein>
<accession>A0A838L9S7</accession>
<keyword evidence="2" id="KW-1185">Reference proteome</keyword>
<organism evidence="1 2">
    <name type="scientific">Sphingomonas chungangi</name>
    <dbReference type="NCBI Taxonomy" id="2683589"/>
    <lineage>
        <taxon>Bacteria</taxon>
        <taxon>Pseudomonadati</taxon>
        <taxon>Pseudomonadota</taxon>
        <taxon>Alphaproteobacteria</taxon>
        <taxon>Sphingomonadales</taxon>
        <taxon>Sphingomonadaceae</taxon>
        <taxon>Sphingomonas</taxon>
    </lineage>
</organism>
<gene>
    <name evidence="1" type="ORF">HZF05_16320</name>
</gene>
<dbReference type="SUPFAM" id="SSF56281">
    <property type="entry name" value="Metallo-hydrolase/oxidoreductase"/>
    <property type="match status" value="1"/>
</dbReference>
<dbReference type="PANTHER" id="PTHR30619:SF1">
    <property type="entry name" value="RECOMBINATION PROTEIN 2"/>
    <property type="match status" value="1"/>
</dbReference>
<evidence type="ECO:0000313" key="1">
    <source>
        <dbReference type="EMBL" id="MBA2935650.1"/>
    </source>
</evidence>
<dbReference type="AlphaFoldDB" id="A0A838L9S7"/>